<accession>A0A1H9IIK5</accession>
<evidence type="ECO:0000256" key="1">
    <source>
        <dbReference type="SAM" id="Phobius"/>
    </source>
</evidence>
<dbReference type="STRING" id="478744.SAMN05444359_11520"/>
<feature type="transmembrane region" description="Helical" evidence="1">
    <location>
        <begin position="101"/>
        <end position="121"/>
    </location>
</feature>
<feature type="transmembrane region" description="Helical" evidence="1">
    <location>
        <begin position="133"/>
        <end position="156"/>
    </location>
</feature>
<dbReference type="RefSeq" id="WP_090169562.1">
    <property type="nucleotide sequence ID" value="NZ_FOFB01000015.1"/>
</dbReference>
<sequence>MKIKSERITLISLLIYLVVDTIHFTMFRYGFNGTMNYISEASYESYGITLFKWIIILASSLILWKGDVGQKTLFTTYYPIIIFYLFFAKGKWSIILSGNPLFIINWLEIIGIITFTKLLFGWGQPDQPLKSDIITGTFIGLILCFIASKIPAVQIIN</sequence>
<keyword evidence="1" id="KW-0812">Transmembrane</keyword>
<protein>
    <submittedName>
        <fullName evidence="2">Uncharacterized protein</fullName>
    </submittedName>
</protein>
<gene>
    <name evidence="2" type="ORF">SAMN05444359_11520</name>
</gene>
<keyword evidence="1" id="KW-1133">Transmembrane helix</keyword>
<keyword evidence="1" id="KW-0472">Membrane</keyword>
<evidence type="ECO:0000313" key="3">
    <source>
        <dbReference type="Proteomes" id="UP000199021"/>
    </source>
</evidence>
<feature type="transmembrane region" description="Helical" evidence="1">
    <location>
        <begin position="76"/>
        <end position="95"/>
    </location>
</feature>
<evidence type="ECO:0000313" key="2">
    <source>
        <dbReference type="EMBL" id="SEQ74541.1"/>
    </source>
</evidence>
<feature type="transmembrane region" description="Helical" evidence="1">
    <location>
        <begin position="7"/>
        <end position="26"/>
    </location>
</feature>
<feature type="transmembrane region" description="Helical" evidence="1">
    <location>
        <begin position="46"/>
        <end position="64"/>
    </location>
</feature>
<reference evidence="3" key="1">
    <citation type="submission" date="2016-10" db="EMBL/GenBank/DDBJ databases">
        <authorList>
            <person name="Varghese N."/>
            <person name="Submissions S."/>
        </authorList>
    </citation>
    <scope>NUCLEOTIDE SEQUENCE [LARGE SCALE GENOMIC DNA]</scope>
    <source>
        <strain evidence="3">DSM 24740</strain>
    </source>
</reference>
<name>A0A1H9IIK5_9BACT</name>
<proteinExistence type="predicted"/>
<keyword evidence="3" id="KW-1185">Reference proteome</keyword>
<dbReference type="Proteomes" id="UP000199021">
    <property type="component" value="Unassembled WGS sequence"/>
</dbReference>
<dbReference type="AlphaFoldDB" id="A0A1H9IIK5"/>
<organism evidence="2 3">
    <name type="scientific">Neolewinella agarilytica</name>
    <dbReference type="NCBI Taxonomy" id="478744"/>
    <lineage>
        <taxon>Bacteria</taxon>
        <taxon>Pseudomonadati</taxon>
        <taxon>Bacteroidota</taxon>
        <taxon>Saprospiria</taxon>
        <taxon>Saprospirales</taxon>
        <taxon>Lewinellaceae</taxon>
        <taxon>Neolewinella</taxon>
    </lineage>
</organism>
<dbReference type="EMBL" id="FOFB01000015">
    <property type="protein sequence ID" value="SEQ74541.1"/>
    <property type="molecule type" value="Genomic_DNA"/>
</dbReference>
<dbReference type="InParanoid" id="A0A1H9IIK5"/>